<keyword evidence="3" id="KW-1185">Reference proteome</keyword>
<dbReference type="PANTHER" id="PTHR41814">
    <property type="entry name" value="EXPRESSED PROTEIN"/>
    <property type="match status" value="1"/>
</dbReference>
<protein>
    <submittedName>
        <fullName evidence="2">Uncharacterized protein</fullName>
    </submittedName>
</protein>
<dbReference type="AlphaFoldDB" id="A0A0C9V4N4"/>
<evidence type="ECO:0000256" key="1">
    <source>
        <dbReference type="ARBA" id="ARBA00022801"/>
    </source>
</evidence>
<dbReference type="SUPFAM" id="SSF48208">
    <property type="entry name" value="Six-hairpin glycosidases"/>
    <property type="match status" value="1"/>
</dbReference>
<keyword evidence="1" id="KW-0378">Hydrolase</keyword>
<dbReference type="InterPro" id="IPR012341">
    <property type="entry name" value="6hp_glycosidase-like_sf"/>
</dbReference>
<dbReference type="GO" id="GO:0005975">
    <property type="term" value="P:carbohydrate metabolic process"/>
    <property type="evidence" value="ECO:0007669"/>
    <property type="project" value="InterPro"/>
</dbReference>
<dbReference type="Gene3D" id="1.50.10.10">
    <property type="match status" value="1"/>
</dbReference>
<dbReference type="HOGENOM" id="CLU_037534_0_0_1"/>
<name>A0A0C9V4N4_SPHS4</name>
<dbReference type="PANTHER" id="PTHR41814:SF1">
    <property type="entry name" value="CELLULASE"/>
    <property type="match status" value="1"/>
</dbReference>
<dbReference type="Proteomes" id="UP000054279">
    <property type="component" value="Unassembled WGS sequence"/>
</dbReference>
<dbReference type="GO" id="GO:0016787">
    <property type="term" value="F:hydrolase activity"/>
    <property type="evidence" value="ECO:0007669"/>
    <property type="project" value="UniProtKB-KW"/>
</dbReference>
<accession>A0A0C9V4N4</accession>
<reference evidence="2 3" key="1">
    <citation type="submission" date="2014-06" db="EMBL/GenBank/DDBJ databases">
        <title>Evolutionary Origins and Diversification of the Mycorrhizal Mutualists.</title>
        <authorList>
            <consortium name="DOE Joint Genome Institute"/>
            <consortium name="Mycorrhizal Genomics Consortium"/>
            <person name="Kohler A."/>
            <person name="Kuo A."/>
            <person name="Nagy L.G."/>
            <person name="Floudas D."/>
            <person name="Copeland A."/>
            <person name="Barry K.W."/>
            <person name="Cichocki N."/>
            <person name="Veneault-Fourrey C."/>
            <person name="LaButti K."/>
            <person name="Lindquist E.A."/>
            <person name="Lipzen A."/>
            <person name="Lundell T."/>
            <person name="Morin E."/>
            <person name="Murat C."/>
            <person name="Riley R."/>
            <person name="Ohm R."/>
            <person name="Sun H."/>
            <person name="Tunlid A."/>
            <person name="Henrissat B."/>
            <person name="Grigoriev I.V."/>
            <person name="Hibbett D.S."/>
            <person name="Martin F."/>
        </authorList>
    </citation>
    <scope>NUCLEOTIDE SEQUENCE [LARGE SCALE GENOMIC DNA]</scope>
    <source>
        <strain evidence="2 3">SS14</strain>
    </source>
</reference>
<dbReference type="InterPro" id="IPR008928">
    <property type="entry name" value="6-hairpin_glycosidase_sf"/>
</dbReference>
<organism evidence="2 3">
    <name type="scientific">Sphaerobolus stellatus (strain SS14)</name>
    <dbReference type="NCBI Taxonomy" id="990650"/>
    <lineage>
        <taxon>Eukaryota</taxon>
        <taxon>Fungi</taxon>
        <taxon>Dikarya</taxon>
        <taxon>Basidiomycota</taxon>
        <taxon>Agaricomycotina</taxon>
        <taxon>Agaricomycetes</taxon>
        <taxon>Phallomycetidae</taxon>
        <taxon>Geastrales</taxon>
        <taxon>Sphaerobolaceae</taxon>
        <taxon>Sphaerobolus</taxon>
    </lineage>
</organism>
<evidence type="ECO:0000313" key="2">
    <source>
        <dbReference type="EMBL" id="KIJ36672.1"/>
    </source>
</evidence>
<dbReference type="OrthoDB" id="4138492at2759"/>
<gene>
    <name evidence="2" type="ORF">M422DRAFT_61143</name>
</gene>
<dbReference type="EMBL" id="KN837176">
    <property type="protein sequence ID" value="KIJ36672.1"/>
    <property type="molecule type" value="Genomic_DNA"/>
</dbReference>
<evidence type="ECO:0000313" key="3">
    <source>
        <dbReference type="Proteomes" id="UP000054279"/>
    </source>
</evidence>
<dbReference type="InterPro" id="IPR010905">
    <property type="entry name" value="Glyco_hydro_88"/>
</dbReference>
<proteinExistence type="predicted"/>
<sequence length="341" mass="36450">MRSSWEQGTAAVAITDVDDPEYSVFASSPFTNQGFPASTLRLAMSASVRQTSDGRLSQQINDALDGAALDGASAGSAVMLGSLTDSARKSFWLNSASAELNFVLTQAPRTSTGAISHRVDSKEYWSDGVFMGFPFIAYYGAMTNNQSLLMQAYTQCQLYRNALLMSNGPTGPLWAHIRDDSGSFIDQGLWASGNGWAAQGMLRVQAILMKSSFASSFTSEINDLKSWVKQILDGTFKALNSNSLIPDYIQGGATFGDASASAALAAVAFRSAVIDPQTFGSNYTNIATQIMTSIVGSVDNLGLMNPVVDPLNWGSVGTLSTEAQAFGLMMMQAYLDWVKTQ</sequence>
<dbReference type="Pfam" id="PF07470">
    <property type="entry name" value="Glyco_hydro_88"/>
    <property type="match status" value="1"/>
</dbReference>